<dbReference type="AlphaFoldDB" id="A0A3L7J9A6"/>
<dbReference type="PIRSF" id="PIRSF032079">
    <property type="entry name" value="UCP032079"/>
    <property type="match status" value="1"/>
</dbReference>
<dbReference type="InterPro" id="IPR007129">
    <property type="entry name" value="Ubiqinol_cyt_c_chaperone_CPB3"/>
</dbReference>
<dbReference type="InterPro" id="IPR021150">
    <property type="entry name" value="Ubiq_cyt_c_chap"/>
</dbReference>
<accession>A0A3L7J9A6</accession>
<dbReference type="EMBL" id="RCWN01000001">
    <property type="protein sequence ID" value="RLQ87317.1"/>
    <property type="molecule type" value="Genomic_DNA"/>
</dbReference>
<reference evidence="4 5" key="1">
    <citation type="submission" date="2018-10" db="EMBL/GenBank/DDBJ databases">
        <title>Notoacmeibacter sp. M2BS9Y-3-1, whole genome shotgun sequence.</title>
        <authorList>
            <person name="Tuo L."/>
        </authorList>
    </citation>
    <scope>NUCLEOTIDE SEQUENCE [LARGE SCALE GENOMIC DNA]</scope>
    <source>
        <strain evidence="4 5">M2BS9Y-3-1</strain>
    </source>
</reference>
<dbReference type="Proteomes" id="UP000281094">
    <property type="component" value="Unassembled WGS sequence"/>
</dbReference>
<dbReference type="InterPro" id="IPR014569">
    <property type="entry name" value="Ubq_cyt-c_CBP3-rel"/>
</dbReference>
<dbReference type="RefSeq" id="WP_121644285.1">
    <property type="nucleotide sequence ID" value="NZ_RCWN01000001.1"/>
</dbReference>
<dbReference type="PANTHER" id="PTHR12184:SF1">
    <property type="entry name" value="UBIQUINOL-CYTOCHROME-C REDUCTASE COMPLEX ASSEMBLY FACTOR 1"/>
    <property type="match status" value="1"/>
</dbReference>
<name>A0A3L7J9A6_9HYPH</name>
<evidence type="ECO:0000313" key="5">
    <source>
        <dbReference type="Proteomes" id="UP000281094"/>
    </source>
</evidence>
<dbReference type="Pfam" id="PF03981">
    <property type="entry name" value="Ubiq_cyt_C_chap"/>
    <property type="match status" value="1"/>
</dbReference>
<comment type="similarity">
    <text evidence="2">Belongs to the UPF0174 family.</text>
</comment>
<protein>
    <submittedName>
        <fullName evidence="4">Ubiquinol-cytochrome C chaperone</fullName>
    </submittedName>
</protein>
<comment type="similarity">
    <text evidence="1">Belongs to the CBP3 family.</text>
</comment>
<sequence>MFKRFFSRQPPSADELMTGLYGAIVTASRDAGLYQMAHVPDTPLGRFEMLALHVALVVRRLRLETSEEMKDLAQDVTDRFFTDVDRAQRELGIGDLAMRHRMKTMGKMYYGRLEAYGTALDEGDGNALASALRRNALAGALDADPEPLSIYTATAARSLDKTSAEDLLAGAFRFPSAGTILTTATETVSIQEDAHD</sequence>
<organism evidence="4 5">
    <name type="scientific">Notoacmeibacter ruber</name>
    <dbReference type="NCBI Taxonomy" id="2670375"/>
    <lineage>
        <taxon>Bacteria</taxon>
        <taxon>Pseudomonadati</taxon>
        <taxon>Pseudomonadota</taxon>
        <taxon>Alphaproteobacteria</taxon>
        <taxon>Hyphomicrobiales</taxon>
        <taxon>Notoacmeibacteraceae</taxon>
        <taxon>Notoacmeibacter</taxon>
    </lineage>
</organism>
<comment type="caution">
    <text evidence="4">The sequence shown here is derived from an EMBL/GenBank/DDBJ whole genome shotgun (WGS) entry which is preliminary data.</text>
</comment>
<dbReference type="PANTHER" id="PTHR12184">
    <property type="entry name" value="UBIQUINOL-CYTOCHROME C REDUCTASE COMPLEX ASSEMBLY FACTOR 1 FAMILY MEMBER"/>
    <property type="match status" value="1"/>
</dbReference>
<proteinExistence type="inferred from homology"/>
<evidence type="ECO:0000259" key="3">
    <source>
        <dbReference type="Pfam" id="PF03981"/>
    </source>
</evidence>
<keyword evidence="5" id="KW-1185">Reference proteome</keyword>
<feature type="domain" description="Ubiquinol-cytochrome c chaperone" evidence="3">
    <location>
        <begin position="38"/>
        <end position="174"/>
    </location>
</feature>
<evidence type="ECO:0000313" key="4">
    <source>
        <dbReference type="EMBL" id="RLQ87317.1"/>
    </source>
</evidence>
<evidence type="ECO:0000256" key="1">
    <source>
        <dbReference type="ARBA" id="ARBA00006407"/>
    </source>
</evidence>
<evidence type="ECO:0000256" key="2">
    <source>
        <dbReference type="ARBA" id="ARBA00006436"/>
    </source>
</evidence>
<gene>
    <name evidence="4" type="ORF">D8780_02935</name>
</gene>